<dbReference type="EMBL" id="CP002779">
    <property type="protein sequence ID" value="AEH25341.1"/>
    <property type="molecule type" value="Genomic_DNA"/>
</dbReference>
<dbReference type="HOGENOM" id="CLU_1212646_0_0_2"/>
<gene>
    <name evidence="2" type="ordered locus">PYCH_16810</name>
</gene>
<evidence type="ECO:0000259" key="1">
    <source>
        <dbReference type="Pfam" id="PF13649"/>
    </source>
</evidence>
<dbReference type="eggNOG" id="arCOG01790">
    <property type="taxonomic scope" value="Archaea"/>
</dbReference>
<dbReference type="Gene3D" id="3.40.50.150">
    <property type="entry name" value="Vaccinia Virus protein VP39"/>
    <property type="match status" value="1"/>
</dbReference>
<organism evidence="2 3">
    <name type="scientific">Pyrococcus yayanosii (strain CH1 / JCM 16557)</name>
    <dbReference type="NCBI Taxonomy" id="529709"/>
    <lineage>
        <taxon>Archaea</taxon>
        <taxon>Methanobacteriati</taxon>
        <taxon>Methanobacteriota</taxon>
        <taxon>Thermococci</taxon>
        <taxon>Thermococcales</taxon>
        <taxon>Thermococcaceae</taxon>
        <taxon>Pyrococcus</taxon>
    </lineage>
</organism>
<dbReference type="InterPro" id="IPR029063">
    <property type="entry name" value="SAM-dependent_MTases_sf"/>
</dbReference>
<keyword evidence="3" id="KW-1185">Reference proteome</keyword>
<proteinExistence type="predicted"/>
<name>F8AHA7_PYRYC</name>
<dbReference type="PANTHER" id="PTHR43591">
    <property type="entry name" value="METHYLTRANSFERASE"/>
    <property type="match status" value="1"/>
</dbReference>
<dbReference type="STRING" id="529709.PYCH_16810"/>
<dbReference type="PANTHER" id="PTHR43591:SF24">
    <property type="entry name" value="2-METHOXY-6-POLYPRENYL-1,4-BENZOQUINOL METHYLASE, MITOCHONDRIAL"/>
    <property type="match status" value="1"/>
</dbReference>
<dbReference type="Proteomes" id="UP000008386">
    <property type="component" value="Chromosome"/>
</dbReference>
<dbReference type="KEGG" id="pya:PYCH_16810"/>
<dbReference type="Pfam" id="PF13649">
    <property type="entry name" value="Methyltransf_25"/>
    <property type="match status" value="1"/>
</dbReference>
<feature type="domain" description="Methyltransferase" evidence="1">
    <location>
        <begin position="57"/>
        <end position="151"/>
    </location>
</feature>
<keyword evidence="2" id="KW-0489">Methyltransferase</keyword>
<accession>F8AHA7</accession>
<reference evidence="2 3" key="1">
    <citation type="journal article" date="2011" name="J. Bacteriol.">
        <title>Complete genome sequence of the obligate piezophilic hyperthermophilic archaeon Pyrococcus yayanosii CH1.</title>
        <authorList>
            <person name="Jun X."/>
            <person name="Lupeng L."/>
            <person name="Minjuan X."/>
            <person name="Oger P."/>
            <person name="Fengping W."/>
            <person name="Jebbar M."/>
            <person name="Xiang X."/>
        </authorList>
    </citation>
    <scope>NUCLEOTIDE SEQUENCE [LARGE SCALE GENOMIC DNA]</scope>
    <source>
        <strain evidence="3">CH1 / JCM 16557</strain>
    </source>
</reference>
<dbReference type="CDD" id="cd02440">
    <property type="entry name" value="AdoMet_MTases"/>
    <property type="match status" value="1"/>
</dbReference>
<evidence type="ECO:0000313" key="3">
    <source>
        <dbReference type="Proteomes" id="UP000008386"/>
    </source>
</evidence>
<dbReference type="SUPFAM" id="SSF53335">
    <property type="entry name" value="S-adenosyl-L-methionine-dependent methyltransferases"/>
    <property type="match status" value="1"/>
</dbReference>
<dbReference type="InterPro" id="IPR041698">
    <property type="entry name" value="Methyltransf_25"/>
</dbReference>
<keyword evidence="2" id="KW-0808">Transferase</keyword>
<protein>
    <submittedName>
        <fullName evidence="2">Sterol biosynthesis methyltransferase related protein</fullName>
    </submittedName>
</protein>
<dbReference type="GO" id="GO:0008168">
    <property type="term" value="F:methyltransferase activity"/>
    <property type="evidence" value="ECO:0007669"/>
    <property type="project" value="UniProtKB-KW"/>
</dbReference>
<dbReference type="AlphaFoldDB" id="F8AHA7"/>
<dbReference type="GO" id="GO:0032259">
    <property type="term" value="P:methylation"/>
    <property type="evidence" value="ECO:0007669"/>
    <property type="project" value="UniProtKB-KW"/>
</dbReference>
<sequence>MKREGFICNAINPFNMGFAEYYRAFPTYTDIHSEEYRRRLEELEPLLIKYMPRRGRVLDLACGVGGFSFLLEDHGFDVVGLDVSEEMIAKAKEYARKRASKVEFIQGDAREIPFEDNTFDYVLFIDSLVHFEPLELNKVFKEVRRVLKPEGKFIIYFTDLRELLPRLKDGLVVGQEYWISKIIPDREEKTVVIEFMSEKDSFRVRFNIWGKTAVELLANLYFAQEVAEKVGNYSYFIIYRPK</sequence>
<evidence type="ECO:0000313" key="2">
    <source>
        <dbReference type="EMBL" id="AEH25341.1"/>
    </source>
</evidence>